<dbReference type="OrthoDB" id="9816289at2"/>
<organism evidence="8 9">
    <name type="scientific">Schleiferilactobacillus harbinensis DSM 16991</name>
    <dbReference type="NCBI Taxonomy" id="1122147"/>
    <lineage>
        <taxon>Bacteria</taxon>
        <taxon>Bacillati</taxon>
        <taxon>Bacillota</taxon>
        <taxon>Bacilli</taxon>
        <taxon>Lactobacillales</taxon>
        <taxon>Lactobacillaceae</taxon>
        <taxon>Schleiferilactobacillus</taxon>
    </lineage>
</organism>
<dbReference type="GO" id="GO:0006754">
    <property type="term" value="P:ATP biosynthetic process"/>
    <property type="evidence" value="ECO:0007669"/>
    <property type="project" value="TreeGrafter"/>
</dbReference>
<evidence type="ECO:0000313" key="8">
    <source>
        <dbReference type="EMBL" id="KRM23562.1"/>
    </source>
</evidence>
<dbReference type="InterPro" id="IPR020476">
    <property type="entry name" value="Nudix_hydrolase"/>
</dbReference>
<dbReference type="SUPFAM" id="SSF55811">
    <property type="entry name" value="Nudix"/>
    <property type="match status" value="1"/>
</dbReference>
<dbReference type="GO" id="GO:0000166">
    <property type="term" value="F:nucleotide binding"/>
    <property type="evidence" value="ECO:0007669"/>
    <property type="project" value="UniProtKB-KW"/>
</dbReference>
<dbReference type="GO" id="GO:0006167">
    <property type="term" value="P:AMP biosynthetic process"/>
    <property type="evidence" value="ECO:0007669"/>
    <property type="project" value="TreeGrafter"/>
</dbReference>
<dbReference type="PRINTS" id="PR00502">
    <property type="entry name" value="NUDIXFAMILY"/>
</dbReference>
<evidence type="ECO:0000259" key="7">
    <source>
        <dbReference type="PROSITE" id="PS51462"/>
    </source>
</evidence>
<feature type="domain" description="Nudix hydrolase" evidence="7">
    <location>
        <begin position="2"/>
        <end position="132"/>
    </location>
</feature>
<dbReference type="Gene3D" id="3.90.79.10">
    <property type="entry name" value="Nucleoside Triphosphate Pyrophosphohydrolase"/>
    <property type="match status" value="1"/>
</dbReference>
<dbReference type="InterPro" id="IPR000086">
    <property type="entry name" value="NUDIX_hydrolase_dom"/>
</dbReference>
<evidence type="ECO:0000256" key="4">
    <source>
        <dbReference type="ARBA" id="ARBA00022801"/>
    </source>
</evidence>
<dbReference type="PROSITE" id="PS00893">
    <property type="entry name" value="NUDIX_BOX"/>
    <property type="match status" value="1"/>
</dbReference>
<accession>A0A0R1WZP0</accession>
<dbReference type="PANTHER" id="PTHR21340">
    <property type="entry name" value="DIADENOSINE 5,5-P1,P4-TETRAPHOSPHATE PYROPHOSPHOHYDROLASE MUTT"/>
    <property type="match status" value="1"/>
</dbReference>
<evidence type="ECO:0000256" key="2">
    <source>
        <dbReference type="ARBA" id="ARBA00018911"/>
    </source>
</evidence>
<evidence type="ECO:0000256" key="1">
    <source>
        <dbReference type="ARBA" id="ARBA00005582"/>
    </source>
</evidence>
<comment type="caution">
    <text evidence="8">The sequence shown here is derived from an EMBL/GenBank/DDBJ whole genome shotgun (WGS) entry which is preliminary data.</text>
</comment>
<evidence type="ECO:0000313" key="9">
    <source>
        <dbReference type="Proteomes" id="UP000050949"/>
    </source>
</evidence>
<proteinExistence type="inferred from homology"/>
<dbReference type="InterPro" id="IPR020084">
    <property type="entry name" value="NUDIX_hydrolase_CS"/>
</dbReference>
<dbReference type="InterPro" id="IPR015797">
    <property type="entry name" value="NUDIX_hydrolase-like_dom_sf"/>
</dbReference>
<dbReference type="RefSeq" id="WP_027828173.1">
    <property type="nucleotide sequence ID" value="NZ_AUEH01000014.1"/>
</dbReference>
<keyword evidence="4 6" id="KW-0378">Hydrolase</keyword>
<gene>
    <name evidence="8" type="ORF">FC91_GL001676</name>
</gene>
<dbReference type="CDD" id="cd03428">
    <property type="entry name" value="NUDIX_Ap4A_Nudt2"/>
    <property type="match status" value="1"/>
</dbReference>
<evidence type="ECO:0000256" key="6">
    <source>
        <dbReference type="RuleBase" id="RU003476"/>
    </source>
</evidence>
<comment type="similarity">
    <text evidence="1 6">Belongs to the Nudix hydrolase family.</text>
</comment>
<dbReference type="PANTHER" id="PTHR21340:SF0">
    <property type="entry name" value="BIS(5'-NUCLEOSYL)-TETRAPHOSPHATASE [ASYMMETRICAL]"/>
    <property type="match status" value="1"/>
</dbReference>
<dbReference type="InterPro" id="IPR051325">
    <property type="entry name" value="Nudix_hydrolase_domain"/>
</dbReference>
<protein>
    <recommendedName>
        <fullName evidence="2">Bis(5'-nucleosyl)-tetraphosphatase [asymmetrical]</fullName>
    </recommendedName>
    <alternativeName>
        <fullName evidence="5">Diadenosine 5',5'''-P1,P4-tetraphosphate asymmetrical hydrolase</fullName>
    </alternativeName>
</protein>
<keyword evidence="3" id="KW-0547">Nucleotide-binding</keyword>
<dbReference type="GO" id="GO:0004081">
    <property type="term" value="F:bis(5'-nucleosyl)-tetraphosphatase (asymmetrical) activity"/>
    <property type="evidence" value="ECO:0007669"/>
    <property type="project" value="TreeGrafter"/>
</dbReference>
<dbReference type="InterPro" id="IPR003565">
    <property type="entry name" value="Tetra_PHTase"/>
</dbReference>
<name>A0A0R1WZP0_9LACO</name>
<dbReference type="eggNOG" id="COG1051">
    <property type="taxonomic scope" value="Bacteria"/>
</dbReference>
<evidence type="ECO:0000256" key="3">
    <source>
        <dbReference type="ARBA" id="ARBA00022741"/>
    </source>
</evidence>
<dbReference type="AlphaFoldDB" id="A0A0R1WZP0"/>
<dbReference type="Pfam" id="PF00293">
    <property type="entry name" value="NUDIX"/>
    <property type="match status" value="1"/>
</dbReference>
<dbReference type="PATRIC" id="fig|1122147.4.peg.1735"/>
<dbReference type="EMBL" id="AZFW01000153">
    <property type="protein sequence ID" value="KRM23562.1"/>
    <property type="molecule type" value="Genomic_DNA"/>
</dbReference>
<dbReference type="Proteomes" id="UP000050949">
    <property type="component" value="Unassembled WGS sequence"/>
</dbReference>
<dbReference type="PROSITE" id="PS51462">
    <property type="entry name" value="NUDIX"/>
    <property type="match status" value="1"/>
</dbReference>
<evidence type="ECO:0000256" key="5">
    <source>
        <dbReference type="ARBA" id="ARBA00032644"/>
    </source>
</evidence>
<sequence length="138" mass="15865">MTLEVSTGAVVYRRVNGELQYLLEESATSHFWGFPKGHVEGDETDEQAAEREIREETGLHVHVDTADFKQVDEYPLPNGNQKRTIIYLAEVHGDPAITRQASEISHIDWFNYEDAHMTLTYESLKVILEKANEYLLKQ</sequence>
<reference evidence="8 9" key="1">
    <citation type="journal article" date="2015" name="Genome Announc.">
        <title>Expanding the biotechnology potential of lactobacilli through comparative genomics of 213 strains and associated genera.</title>
        <authorList>
            <person name="Sun Z."/>
            <person name="Harris H.M."/>
            <person name="McCann A."/>
            <person name="Guo C."/>
            <person name="Argimon S."/>
            <person name="Zhang W."/>
            <person name="Yang X."/>
            <person name="Jeffery I.B."/>
            <person name="Cooney J.C."/>
            <person name="Kagawa T.F."/>
            <person name="Liu W."/>
            <person name="Song Y."/>
            <person name="Salvetti E."/>
            <person name="Wrobel A."/>
            <person name="Rasinkangas P."/>
            <person name="Parkhill J."/>
            <person name="Rea M.C."/>
            <person name="O'Sullivan O."/>
            <person name="Ritari J."/>
            <person name="Douillard F.P."/>
            <person name="Paul Ross R."/>
            <person name="Yang R."/>
            <person name="Briner A.E."/>
            <person name="Felis G.E."/>
            <person name="de Vos W.M."/>
            <person name="Barrangou R."/>
            <person name="Klaenhammer T.R."/>
            <person name="Caufield P.W."/>
            <person name="Cui Y."/>
            <person name="Zhang H."/>
            <person name="O'Toole P.W."/>
        </authorList>
    </citation>
    <scope>NUCLEOTIDE SEQUENCE [LARGE SCALE GENOMIC DNA]</scope>
    <source>
        <strain evidence="8 9">DSM 16991</strain>
    </source>
</reference>